<dbReference type="SUPFAM" id="SSF53850">
    <property type="entry name" value="Periplasmic binding protein-like II"/>
    <property type="match status" value="1"/>
</dbReference>
<dbReference type="RefSeq" id="WP_201431805.1">
    <property type="nucleotide sequence ID" value="NZ_JAEQBW010000006.1"/>
</dbReference>
<protein>
    <submittedName>
        <fullName evidence="2">Transporter substrate-binding domain-containing protein</fullName>
    </submittedName>
</protein>
<keyword evidence="3" id="KW-1185">Reference proteome</keyword>
<dbReference type="Proteomes" id="UP000611723">
    <property type="component" value="Unassembled WGS sequence"/>
</dbReference>
<feature type="chain" id="PRO_5037956165" evidence="1">
    <location>
        <begin position="22"/>
        <end position="288"/>
    </location>
</feature>
<evidence type="ECO:0000256" key="1">
    <source>
        <dbReference type="SAM" id="SignalP"/>
    </source>
</evidence>
<dbReference type="EMBL" id="JAEQBW010000006">
    <property type="protein sequence ID" value="MBK6266125.1"/>
    <property type="molecule type" value="Genomic_DNA"/>
</dbReference>
<feature type="signal peptide" evidence="1">
    <location>
        <begin position="1"/>
        <end position="21"/>
    </location>
</feature>
<dbReference type="PANTHER" id="PTHR35936">
    <property type="entry name" value="MEMBRANE-BOUND LYTIC MUREIN TRANSGLYCOSYLASE F"/>
    <property type="match status" value="1"/>
</dbReference>
<gene>
    <name evidence="2" type="ORF">JKA74_13860</name>
</gene>
<evidence type="ECO:0000313" key="2">
    <source>
        <dbReference type="EMBL" id="MBK6266125.1"/>
    </source>
</evidence>
<accession>A0A935C9M3</accession>
<dbReference type="Gene3D" id="3.40.190.10">
    <property type="entry name" value="Periplasmic binding protein-like II"/>
    <property type="match status" value="2"/>
</dbReference>
<evidence type="ECO:0000313" key="3">
    <source>
        <dbReference type="Proteomes" id="UP000611723"/>
    </source>
</evidence>
<proteinExistence type="predicted"/>
<sequence>MKNSSLLVLAFLSLFYFESYAQQLSGDSWQKLKSTGSGEVTYTYNYSGKFMNKGPKGLEGLCYLIWADFLVYAESEHGVKINDKVHHPADPADFTAFYNLVKNGKNGVFGLADVTITTDRKKELEFSPSFFSNVSILLTNKSVGDLSSMSSIGKEFSGMTLVVQRGTTHETRAKELKSGAFPDLKIEVVNSFQECYQKVDKSADYFTYLDFSSYLTALENTSHIKRHTAGDQTGEEFGFIMPKGSDWKPIMDEFFNRNGGYTNSTEYKKIVANTLGNHVVSMLNSINK</sequence>
<keyword evidence="1" id="KW-0732">Signal</keyword>
<comment type="caution">
    <text evidence="2">The sequence shown here is derived from an EMBL/GenBank/DDBJ whole genome shotgun (WGS) entry which is preliminary data.</text>
</comment>
<reference evidence="2" key="1">
    <citation type="submission" date="2021-01" db="EMBL/GenBank/DDBJ databases">
        <title>Marivirga aurantiaca sp. nov., isolated from intertidal surface sediments.</title>
        <authorList>
            <person name="Zhang M."/>
        </authorList>
    </citation>
    <scope>NUCLEOTIDE SEQUENCE</scope>
    <source>
        <strain evidence="2">S37H4</strain>
    </source>
</reference>
<name>A0A935C9M3_9BACT</name>
<dbReference type="AlphaFoldDB" id="A0A935C9M3"/>
<organism evidence="2 3">
    <name type="scientific">Marivirga aurantiaca</name>
    <dbReference type="NCBI Taxonomy" id="2802615"/>
    <lineage>
        <taxon>Bacteria</taxon>
        <taxon>Pseudomonadati</taxon>
        <taxon>Bacteroidota</taxon>
        <taxon>Cytophagia</taxon>
        <taxon>Cytophagales</taxon>
        <taxon>Marivirgaceae</taxon>
        <taxon>Marivirga</taxon>
    </lineage>
</organism>